<accession>A0A3M8BWB5</accession>
<dbReference type="PANTHER" id="PTHR43309:SF5">
    <property type="entry name" value="5-OXOPROLINASE SUBUNIT C"/>
    <property type="match status" value="1"/>
</dbReference>
<dbReference type="Pfam" id="PF02626">
    <property type="entry name" value="CT_A_B"/>
    <property type="match status" value="1"/>
</dbReference>
<keyword evidence="3" id="KW-0067">ATP-binding</keyword>
<dbReference type="PANTHER" id="PTHR43309">
    <property type="entry name" value="5-OXOPROLINASE SUBUNIT C"/>
    <property type="match status" value="1"/>
</dbReference>
<dbReference type="SUPFAM" id="SSF50891">
    <property type="entry name" value="Cyclophilin-like"/>
    <property type="match status" value="1"/>
</dbReference>
<dbReference type="SMART" id="SM00797">
    <property type="entry name" value="AHS2"/>
    <property type="match status" value="1"/>
</dbReference>
<evidence type="ECO:0000259" key="4">
    <source>
        <dbReference type="SMART" id="SM00797"/>
    </source>
</evidence>
<evidence type="ECO:0000256" key="3">
    <source>
        <dbReference type="ARBA" id="ARBA00022840"/>
    </source>
</evidence>
<dbReference type="OrthoDB" id="9782422at2"/>
<keyword evidence="6" id="KW-1185">Reference proteome</keyword>
<sequence>MTVRVIRPGLLTSVQDAGRYGFQKHGVIVSGVMDPLAHRLANMLVGNEELAATLEMTLRGPTLEFQEDALISICGGDLSPTVAGVSVPLWKPILLRKGSVLDFGQCRTGTRAYLAIAGGWNVPLVMNSRSTYLRAGIGGHEGRALRTGDELQAGELTGLGGRIAMRLSIQSGGTSFVASEWGIAKEMLPSYSSEPLIRVMRGNQYEWFTADSHNAFFSEPYRVTPQSDRMGYRLDGPKLELTEQSELISEAVAFGTVQVPAEGNPIVLLADRQTTGGYPKIAQIATVDLPLMAQSKPGDWIRFAEISREEAEWLWMLRESEIRQLKMGILLKNA</sequence>
<dbReference type="RefSeq" id="WP_122911063.1">
    <property type="nucleotide sequence ID" value="NZ_CBCSBE010000017.1"/>
</dbReference>
<keyword evidence="1" id="KW-0547">Nucleotide-binding</keyword>
<keyword evidence="2" id="KW-0378">Hydrolase</keyword>
<evidence type="ECO:0000313" key="6">
    <source>
        <dbReference type="Proteomes" id="UP000282028"/>
    </source>
</evidence>
<comment type="caution">
    <text evidence="5">The sequence shown here is derived from an EMBL/GenBank/DDBJ whole genome shotgun (WGS) entry which is preliminary data.</text>
</comment>
<dbReference type="GO" id="GO:0016740">
    <property type="term" value="F:transferase activity"/>
    <property type="evidence" value="ECO:0007669"/>
    <property type="project" value="UniProtKB-KW"/>
</dbReference>
<protein>
    <submittedName>
        <fullName evidence="5">Biotin-dependent carboxyltransferase</fullName>
    </submittedName>
</protein>
<evidence type="ECO:0000313" key="5">
    <source>
        <dbReference type="EMBL" id="RNB67696.1"/>
    </source>
</evidence>
<feature type="domain" description="Carboxyltransferase" evidence="4">
    <location>
        <begin position="24"/>
        <end position="321"/>
    </location>
</feature>
<name>A0A3M8BWB5_9BACL</name>
<dbReference type="EMBL" id="RHHR01000050">
    <property type="protein sequence ID" value="RNB67696.1"/>
    <property type="molecule type" value="Genomic_DNA"/>
</dbReference>
<proteinExistence type="predicted"/>
<dbReference type="GO" id="GO:0005524">
    <property type="term" value="F:ATP binding"/>
    <property type="evidence" value="ECO:0007669"/>
    <property type="project" value="UniProtKB-KW"/>
</dbReference>
<evidence type="ECO:0000256" key="1">
    <source>
        <dbReference type="ARBA" id="ARBA00022741"/>
    </source>
</evidence>
<dbReference type="InterPro" id="IPR003778">
    <property type="entry name" value="CT_A_B"/>
</dbReference>
<dbReference type="Proteomes" id="UP000282028">
    <property type="component" value="Unassembled WGS sequence"/>
</dbReference>
<dbReference type="Gene3D" id="2.40.100.10">
    <property type="entry name" value="Cyclophilin-like"/>
    <property type="match status" value="1"/>
</dbReference>
<dbReference type="AlphaFoldDB" id="A0A3M8BWB5"/>
<organism evidence="5 6">
    <name type="scientific">Brevibacillus invocatus</name>
    <dbReference type="NCBI Taxonomy" id="173959"/>
    <lineage>
        <taxon>Bacteria</taxon>
        <taxon>Bacillati</taxon>
        <taxon>Bacillota</taxon>
        <taxon>Bacilli</taxon>
        <taxon>Bacillales</taxon>
        <taxon>Paenibacillaceae</taxon>
        <taxon>Brevibacillus</taxon>
    </lineage>
</organism>
<dbReference type="NCBIfam" id="TIGR00724">
    <property type="entry name" value="urea_amlyse_rel"/>
    <property type="match status" value="1"/>
</dbReference>
<evidence type="ECO:0000256" key="2">
    <source>
        <dbReference type="ARBA" id="ARBA00022801"/>
    </source>
</evidence>
<dbReference type="InterPro" id="IPR052708">
    <property type="entry name" value="PxpC"/>
</dbReference>
<keyword evidence="5" id="KW-0808">Transferase</keyword>
<dbReference type="GO" id="GO:0016787">
    <property type="term" value="F:hydrolase activity"/>
    <property type="evidence" value="ECO:0007669"/>
    <property type="project" value="UniProtKB-KW"/>
</dbReference>
<dbReference type="InterPro" id="IPR029000">
    <property type="entry name" value="Cyclophilin-like_dom_sf"/>
</dbReference>
<reference evidence="5 6" key="1">
    <citation type="submission" date="2018-10" db="EMBL/GenBank/DDBJ databases">
        <title>Phylogenomics of Brevibacillus.</title>
        <authorList>
            <person name="Dunlap C."/>
        </authorList>
    </citation>
    <scope>NUCLEOTIDE SEQUENCE [LARGE SCALE GENOMIC DNA]</scope>
    <source>
        <strain evidence="5 6">JCM 12215</strain>
    </source>
</reference>
<gene>
    <name evidence="5" type="ORF">EDM52_21930</name>
</gene>